<feature type="region of interest" description="Disordered" evidence="1">
    <location>
        <begin position="49"/>
        <end position="70"/>
    </location>
</feature>
<sequence>MQKATGKVREQEKIESVVIQLLLLLQMKQIITANRYSCCCYNPPLHSVHGHPEHRRNPSWTESPKTRKPCKVNNTRELNIPLQNLAETHLLHLSAFGFTLGPPAGGPRHRAHPAAPPLGVAQPACPGSPPRRRRAPVARGWWGLRSWDPRRGAAAAPPRGRCPSS</sequence>
<feature type="compositionally biased region" description="Low complexity" evidence="1">
    <location>
        <begin position="152"/>
        <end position="165"/>
    </location>
</feature>
<dbReference type="EMBL" id="JACAGC010000012">
    <property type="protein sequence ID" value="KAF6327541.1"/>
    <property type="molecule type" value="Genomic_DNA"/>
</dbReference>
<accession>A0A7J7VRC7</accession>
<protein>
    <submittedName>
        <fullName evidence="2">Uncharacterized protein</fullName>
    </submittedName>
</protein>
<dbReference type="AlphaFoldDB" id="A0A7J7VRC7"/>
<evidence type="ECO:0000256" key="1">
    <source>
        <dbReference type="SAM" id="MobiDB-lite"/>
    </source>
</evidence>
<evidence type="ECO:0000313" key="3">
    <source>
        <dbReference type="Proteomes" id="UP000585614"/>
    </source>
</evidence>
<name>A0A7J7VRC7_RHIFE</name>
<reference evidence="2 3" key="1">
    <citation type="journal article" date="2020" name="Nature">
        <title>Six reference-quality genomes reveal evolution of bat adaptations.</title>
        <authorList>
            <person name="Jebb D."/>
            <person name="Huang Z."/>
            <person name="Pippel M."/>
            <person name="Hughes G.M."/>
            <person name="Lavrichenko K."/>
            <person name="Devanna P."/>
            <person name="Winkler S."/>
            <person name="Jermiin L.S."/>
            <person name="Skirmuntt E.C."/>
            <person name="Katzourakis A."/>
            <person name="Burkitt-Gray L."/>
            <person name="Ray D.A."/>
            <person name="Sullivan K.A.M."/>
            <person name="Roscito J.G."/>
            <person name="Kirilenko B.M."/>
            <person name="Davalos L.M."/>
            <person name="Corthals A.P."/>
            <person name="Power M.L."/>
            <person name="Jones G."/>
            <person name="Ransome R.D."/>
            <person name="Dechmann D.K.N."/>
            <person name="Locatelli A.G."/>
            <person name="Puechmaille S.J."/>
            <person name="Fedrigo O."/>
            <person name="Jarvis E.D."/>
            <person name="Hiller M."/>
            <person name="Vernes S.C."/>
            <person name="Myers E.W."/>
            <person name="Teeling E.C."/>
        </authorList>
    </citation>
    <scope>NUCLEOTIDE SEQUENCE [LARGE SCALE GENOMIC DNA]</scope>
    <source>
        <strain evidence="2">MRhiFer1</strain>
        <tissue evidence="2">Lung</tissue>
    </source>
</reference>
<evidence type="ECO:0000313" key="2">
    <source>
        <dbReference type="EMBL" id="KAF6327541.1"/>
    </source>
</evidence>
<organism evidence="2 3">
    <name type="scientific">Rhinolophus ferrumequinum</name>
    <name type="common">Greater horseshoe bat</name>
    <dbReference type="NCBI Taxonomy" id="59479"/>
    <lineage>
        <taxon>Eukaryota</taxon>
        <taxon>Metazoa</taxon>
        <taxon>Chordata</taxon>
        <taxon>Craniata</taxon>
        <taxon>Vertebrata</taxon>
        <taxon>Euteleostomi</taxon>
        <taxon>Mammalia</taxon>
        <taxon>Eutheria</taxon>
        <taxon>Laurasiatheria</taxon>
        <taxon>Chiroptera</taxon>
        <taxon>Yinpterochiroptera</taxon>
        <taxon>Rhinolophoidea</taxon>
        <taxon>Rhinolophidae</taxon>
        <taxon>Rhinolophinae</taxon>
        <taxon>Rhinolophus</taxon>
    </lineage>
</organism>
<dbReference type="Proteomes" id="UP000585614">
    <property type="component" value="Unassembled WGS sequence"/>
</dbReference>
<gene>
    <name evidence="2" type="ORF">mRhiFer1_008259</name>
</gene>
<comment type="caution">
    <text evidence="2">The sequence shown here is derived from an EMBL/GenBank/DDBJ whole genome shotgun (WGS) entry which is preliminary data.</text>
</comment>
<feature type="region of interest" description="Disordered" evidence="1">
    <location>
        <begin position="146"/>
        <end position="165"/>
    </location>
</feature>
<proteinExistence type="predicted"/>